<feature type="domain" description="N-acetyltransferase" evidence="17">
    <location>
        <begin position="142"/>
        <end position="291"/>
    </location>
</feature>
<feature type="region of interest" description="Disordered" evidence="16">
    <location>
        <begin position="1"/>
        <end position="34"/>
    </location>
</feature>
<dbReference type="FunFam" id="3.40.630.30:FF:000010">
    <property type="entry name" value="Putative N-alpha-acetyltransferase 30"/>
    <property type="match status" value="1"/>
</dbReference>
<dbReference type="AlphaFoldDB" id="A0A131XHD8"/>
<accession>A0A131XHD8</accession>
<dbReference type="GO" id="GO:0120518">
    <property type="term" value="F:protein N-terminal-methionine acetyltransferase activity"/>
    <property type="evidence" value="ECO:0007669"/>
    <property type="project" value="UniProtKB-EC"/>
</dbReference>
<comment type="catalytic activity">
    <reaction evidence="8">
        <text>N-terminal L-methionyl-L-isoleucyl-[protein] + acetyl-CoA = N-terminal N(alpha)-acetyl-L-methionyl-L-isoleucyl-[protein] + CoA + H(+)</text>
        <dbReference type="Rhea" id="RHEA:50524"/>
        <dbReference type="Rhea" id="RHEA-COMP:12713"/>
        <dbReference type="Rhea" id="RHEA-COMP:12714"/>
        <dbReference type="ChEBI" id="CHEBI:15378"/>
        <dbReference type="ChEBI" id="CHEBI:57287"/>
        <dbReference type="ChEBI" id="CHEBI:57288"/>
        <dbReference type="ChEBI" id="CHEBI:133379"/>
        <dbReference type="ChEBI" id="CHEBI:133380"/>
        <dbReference type="EC" id="2.3.1.256"/>
    </reaction>
</comment>
<evidence type="ECO:0000256" key="12">
    <source>
        <dbReference type="ARBA" id="ARBA00052477"/>
    </source>
</evidence>
<comment type="subcellular location">
    <subcellularLocation>
        <location evidence="2">Cytoplasm</location>
    </subcellularLocation>
    <subcellularLocation>
        <location evidence="1">Nucleus</location>
    </subcellularLocation>
</comment>
<protein>
    <recommendedName>
        <fullName evidence="13">N-terminal methionine N(alpha)-acetyltransferase NatC</fullName>
        <ecNumber evidence="13">2.3.1.256</ecNumber>
    </recommendedName>
    <alternativeName>
        <fullName evidence="14">N-acetyltransferase MAK3 homolog</fullName>
    </alternativeName>
    <alternativeName>
        <fullName evidence="15">NatC catalytic subunit</fullName>
    </alternativeName>
</protein>
<dbReference type="InterPro" id="IPR016181">
    <property type="entry name" value="Acyl_CoA_acyltransferase"/>
</dbReference>
<keyword evidence="3" id="KW-0963">Cytoplasm</keyword>
<evidence type="ECO:0000256" key="14">
    <source>
        <dbReference type="ARBA" id="ARBA00076746"/>
    </source>
</evidence>
<dbReference type="PANTHER" id="PTHR45896">
    <property type="entry name" value="N-ALPHA-ACETYLTRANSFERASE 30"/>
    <property type="match status" value="1"/>
</dbReference>
<dbReference type="InterPro" id="IPR044542">
    <property type="entry name" value="NAA30-like"/>
</dbReference>
<evidence type="ECO:0000256" key="13">
    <source>
        <dbReference type="ARBA" id="ARBA00066994"/>
    </source>
</evidence>
<dbReference type="Gene3D" id="3.40.630.30">
    <property type="match status" value="1"/>
</dbReference>
<feature type="region of interest" description="Disordered" evidence="16">
    <location>
        <begin position="88"/>
        <end position="134"/>
    </location>
</feature>
<comment type="catalytic activity">
    <reaction evidence="9">
        <text>N-terminal L-methionyl-L-leucyl-[protein] + acetyl-CoA = N-terminal N(alpha)-acetyl-L-methionyl-L-leucyl-[protein] + CoA + H(+)</text>
        <dbReference type="Rhea" id="RHEA:50520"/>
        <dbReference type="Rhea" id="RHEA-COMP:12711"/>
        <dbReference type="Rhea" id="RHEA-COMP:12712"/>
        <dbReference type="ChEBI" id="CHEBI:15378"/>
        <dbReference type="ChEBI" id="CHEBI:57287"/>
        <dbReference type="ChEBI" id="CHEBI:57288"/>
        <dbReference type="ChEBI" id="CHEBI:133377"/>
        <dbReference type="ChEBI" id="CHEBI:133378"/>
        <dbReference type="EC" id="2.3.1.256"/>
    </reaction>
</comment>
<comment type="similarity">
    <text evidence="7">Belongs to the acetyltransferase family. MAK3 subfamily.</text>
</comment>
<keyword evidence="6" id="KW-0012">Acyltransferase</keyword>
<evidence type="ECO:0000256" key="15">
    <source>
        <dbReference type="ARBA" id="ARBA00078622"/>
    </source>
</evidence>
<proteinExistence type="evidence at transcript level"/>
<evidence type="ECO:0000256" key="8">
    <source>
        <dbReference type="ARBA" id="ARBA00050754"/>
    </source>
</evidence>
<evidence type="ECO:0000256" key="16">
    <source>
        <dbReference type="SAM" id="MobiDB-lite"/>
    </source>
</evidence>
<comment type="catalytic activity">
    <reaction evidence="10">
        <text>N-terminal L-methionyl-L-tyrosyl-[protein] + acetyl-CoA = N-terminal N(alpha)-acetyl-L-methionyl-L-tyrosyl-[protein] + CoA + H(+)</text>
        <dbReference type="Rhea" id="RHEA:50532"/>
        <dbReference type="Rhea" id="RHEA-COMP:12717"/>
        <dbReference type="Rhea" id="RHEA-COMP:12718"/>
        <dbReference type="ChEBI" id="CHEBI:15378"/>
        <dbReference type="ChEBI" id="CHEBI:57287"/>
        <dbReference type="ChEBI" id="CHEBI:57288"/>
        <dbReference type="ChEBI" id="CHEBI:133384"/>
        <dbReference type="ChEBI" id="CHEBI:133385"/>
        <dbReference type="EC" id="2.3.1.256"/>
    </reaction>
</comment>
<dbReference type="CDD" id="cd04301">
    <property type="entry name" value="NAT_SF"/>
    <property type="match status" value="1"/>
</dbReference>
<dbReference type="PANTHER" id="PTHR45896:SF1">
    <property type="entry name" value="N-ALPHA-ACETYLTRANSFERASE 30"/>
    <property type="match status" value="1"/>
</dbReference>
<dbReference type="GO" id="GO:0031417">
    <property type="term" value="C:NatC complex"/>
    <property type="evidence" value="ECO:0007669"/>
    <property type="project" value="UniProtKB-ARBA"/>
</dbReference>
<evidence type="ECO:0000256" key="7">
    <source>
        <dbReference type="ARBA" id="ARBA00024025"/>
    </source>
</evidence>
<dbReference type="SUPFAM" id="SSF55729">
    <property type="entry name" value="Acyl-CoA N-acyltransferases (Nat)"/>
    <property type="match status" value="1"/>
</dbReference>
<keyword evidence="5" id="KW-0539">Nucleus</keyword>
<comment type="catalytic activity">
    <reaction evidence="12">
        <text>N-terminal L-methionyl-L-tryptophyl-[protein] + acetyl-CoA = N-terminal N(alpha)-acetyl-L-methionyl-L-tryptophyl-[protein] + CoA + H(+)</text>
        <dbReference type="Rhea" id="RHEA:50560"/>
        <dbReference type="Rhea" id="RHEA-COMP:12724"/>
        <dbReference type="Rhea" id="RHEA-COMP:12725"/>
        <dbReference type="ChEBI" id="CHEBI:15378"/>
        <dbReference type="ChEBI" id="CHEBI:57287"/>
        <dbReference type="ChEBI" id="CHEBI:57288"/>
        <dbReference type="ChEBI" id="CHEBI:133386"/>
        <dbReference type="ChEBI" id="CHEBI:133387"/>
        <dbReference type="EC" id="2.3.1.256"/>
    </reaction>
</comment>
<evidence type="ECO:0000256" key="9">
    <source>
        <dbReference type="ARBA" id="ARBA00051225"/>
    </source>
</evidence>
<evidence type="ECO:0000256" key="11">
    <source>
        <dbReference type="ARBA" id="ARBA00052362"/>
    </source>
</evidence>
<evidence type="ECO:0000256" key="2">
    <source>
        <dbReference type="ARBA" id="ARBA00004496"/>
    </source>
</evidence>
<evidence type="ECO:0000256" key="5">
    <source>
        <dbReference type="ARBA" id="ARBA00023242"/>
    </source>
</evidence>
<evidence type="ECO:0000313" key="18">
    <source>
        <dbReference type="EMBL" id="JAP66513.1"/>
    </source>
</evidence>
<evidence type="ECO:0000256" key="1">
    <source>
        <dbReference type="ARBA" id="ARBA00004123"/>
    </source>
</evidence>
<reference evidence="18" key="1">
    <citation type="journal article" date="2017" name="Ticks Tick Borne Dis.">
        <title>An insight into the sialome of Hyalomma excavatum.</title>
        <authorList>
            <person name="Ribeiro J.M."/>
            <person name="Slovak M."/>
            <person name="Francischetti I.M."/>
        </authorList>
    </citation>
    <scope>NUCLEOTIDE SEQUENCE</scope>
    <source>
        <strain evidence="18">Samish</strain>
        <tissue evidence="18">Salivary glands</tissue>
    </source>
</reference>
<evidence type="ECO:0000256" key="10">
    <source>
        <dbReference type="ARBA" id="ARBA00052207"/>
    </source>
</evidence>
<dbReference type="Pfam" id="PF00583">
    <property type="entry name" value="Acetyltransf_1"/>
    <property type="match status" value="1"/>
</dbReference>
<evidence type="ECO:0000256" key="6">
    <source>
        <dbReference type="ARBA" id="ARBA00023315"/>
    </source>
</evidence>
<sequence>MEDPDRADHSPVGLESYSDHTAGCRRRGSGAADRLADGLAAGEDADHDFWKVSDELLAAHLKKTLSLSRRDAAPNGCSVVGVGPSDKLNGVVHWHSDDGGESPPPQSTLQRPPSPSSDVRLAGDGVRAPPGPPCADGGGEGISYVAYESERQMPDIMRLFQKDLSEPYSIYTYRYFIHNWPRLCFLAMDGETCVGAIVCKLDVHKKLVKRGYIAMLAVDSKYRKRKIGSTLVLKAIRAMINDDADEVVLETEITNKPALRLYENLGFVRDKRLFRYYLNGVDALRLKLWLL</sequence>
<organism evidence="18">
    <name type="scientific">Hyalomma excavatum</name>
    <dbReference type="NCBI Taxonomy" id="257692"/>
    <lineage>
        <taxon>Eukaryota</taxon>
        <taxon>Metazoa</taxon>
        <taxon>Ecdysozoa</taxon>
        <taxon>Arthropoda</taxon>
        <taxon>Chelicerata</taxon>
        <taxon>Arachnida</taxon>
        <taxon>Acari</taxon>
        <taxon>Parasitiformes</taxon>
        <taxon>Ixodida</taxon>
        <taxon>Ixodoidea</taxon>
        <taxon>Ixodidae</taxon>
        <taxon>Hyalomminae</taxon>
        <taxon>Hyalomma</taxon>
    </lineage>
</organism>
<dbReference type="EC" id="2.3.1.256" evidence="13"/>
<name>A0A131XHD8_9ACAR</name>
<dbReference type="EMBL" id="GEFH01002068">
    <property type="protein sequence ID" value="JAP66513.1"/>
    <property type="molecule type" value="mRNA"/>
</dbReference>
<dbReference type="PROSITE" id="PS51186">
    <property type="entry name" value="GNAT"/>
    <property type="match status" value="1"/>
</dbReference>
<evidence type="ECO:0000256" key="3">
    <source>
        <dbReference type="ARBA" id="ARBA00022490"/>
    </source>
</evidence>
<comment type="catalytic activity">
    <reaction evidence="11">
        <text>N-terminal L-methionyl-L-phenylalanyl-[protein] + acetyl-CoA = N-terminal N(alpha)-acetyl-L-methionyl-L-phenylalanyl-[protein] + CoA + H(+)</text>
        <dbReference type="Rhea" id="RHEA:50528"/>
        <dbReference type="Rhea" id="RHEA-COMP:12715"/>
        <dbReference type="Rhea" id="RHEA-COMP:12716"/>
        <dbReference type="ChEBI" id="CHEBI:15378"/>
        <dbReference type="ChEBI" id="CHEBI:57287"/>
        <dbReference type="ChEBI" id="CHEBI:57288"/>
        <dbReference type="ChEBI" id="CHEBI:133382"/>
        <dbReference type="ChEBI" id="CHEBI:133383"/>
        <dbReference type="EC" id="2.3.1.256"/>
    </reaction>
</comment>
<dbReference type="GO" id="GO:0005634">
    <property type="term" value="C:nucleus"/>
    <property type="evidence" value="ECO:0007669"/>
    <property type="project" value="UniProtKB-SubCell"/>
</dbReference>
<keyword evidence="4" id="KW-0808">Transferase</keyword>
<evidence type="ECO:0000259" key="17">
    <source>
        <dbReference type="PROSITE" id="PS51186"/>
    </source>
</evidence>
<evidence type="ECO:0000256" key="4">
    <source>
        <dbReference type="ARBA" id="ARBA00022679"/>
    </source>
</evidence>
<dbReference type="InterPro" id="IPR000182">
    <property type="entry name" value="GNAT_dom"/>
</dbReference>